<accession>A0ABR8SDZ0</accession>
<dbReference type="RefSeq" id="WP_191724123.1">
    <property type="nucleotide sequence ID" value="NZ_JACSQK010000007.1"/>
</dbReference>
<feature type="transmembrane region" description="Helical" evidence="1">
    <location>
        <begin position="69"/>
        <end position="86"/>
    </location>
</feature>
<feature type="transmembrane region" description="Helical" evidence="1">
    <location>
        <begin position="13"/>
        <end position="32"/>
    </location>
</feature>
<organism evidence="2 3">
    <name type="scientific">Comamonas avium</name>
    <dbReference type="NCBI Taxonomy" id="2762231"/>
    <lineage>
        <taxon>Bacteria</taxon>
        <taxon>Pseudomonadati</taxon>
        <taxon>Pseudomonadota</taxon>
        <taxon>Betaproteobacteria</taxon>
        <taxon>Burkholderiales</taxon>
        <taxon>Comamonadaceae</taxon>
        <taxon>Comamonas</taxon>
    </lineage>
</organism>
<proteinExistence type="predicted"/>
<protein>
    <submittedName>
        <fullName evidence="2">Uncharacterized protein</fullName>
    </submittedName>
</protein>
<sequence length="92" mass="10059">MPILDFLNHLLNFAAPAGCLAVLLAGGARLVWRKKSHLLPWYHMASINFLLGILVLALGLVLTGQDGRMGTYAVLVLGMSTCQWLMSGGWRH</sequence>
<feature type="transmembrane region" description="Helical" evidence="1">
    <location>
        <begin position="44"/>
        <end position="63"/>
    </location>
</feature>
<reference evidence="2 3" key="1">
    <citation type="submission" date="2020-08" db="EMBL/GenBank/DDBJ databases">
        <title>A Genomic Blueprint of the Chicken Gut Microbiome.</title>
        <authorList>
            <person name="Gilroy R."/>
            <person name="Ravi A."/>
            <person name="Getino M."/>
            <person name="Pursley I."/>
            <person name="Horton D.L."/>
            <person name="Alikhan N.-F."/>
            <person name="Baker D."/>
            <person name="Gharbi K."/>
            <person name="Hall N."/>
            <person name="Watson M."/>
            <person name="Adriaenssens E.M."/>
            <person name="Foster-Nyarko E."/>
            <person name="Jarju S."/>
            <person name="Secka A."/>
            <person name="Antonio M."/>
            <person name="Oren A."/>
            <person name="Chaudhuri R."/>
            <person name="La Ragione R.M."/>
            <person name="Hildebrand F."/>
            <person name="Pallen M.J."/>
        </authorList>
    </citation>
    <scope>NUCLEOTIDE SEQUENCE [LARGE SCALE GENOMIC DNA]</scope>
    <source>
        <strain evidence="2 3">Sa2CVA6</strain>
    </source>
</reference>
<dbReference type="EMBL" id="JACSQK010000007">
    <property type="protein sequence ID" value="MBD7961705.1"/>
    <property type="molecule type" value="Genomic_DNA"/>
</dbReference>
<evidence type="ECO:0000313" key="2">
    <source>
        <dbReference type="EMBL" id="MBD7961705.1"/>
    </source>
</evidence>
<name>A0ABR8SDZ0_9BURK</name>
<evidence type="ECO:0000313" key="3">
    <source>
        <dbReference type="Proteomes" id="UP000634919"/>
    </source>
</evidence>
<evidence type="ECO:0000256" key="1">
    <source>
        <dbReference type="SAM" id="Phobius"/>
    </source>
</evidence>
<dbReference type="Proteomes" id="UP000634919">
    <property type="component" value="Unassembled WGS sequence"/>
</dbReference>
<gene>
    <name evidence="2" type="ORF">H9646_14625</name>
</gene>
<keyword evidence="3" id="KW-1185">Reference proteome</keyword>
<comment type="caution">
    <text evidence="2">The sequence shown here is derived from an EMBL/GenBank/DDBJ whole genome shotgun (WGS) entry which is preliminary data.</text>
</comment>
<keyword evidence="1" id="KW-1133">Transmembrane helix</keyword>
<keyword evidence="1" id="KW-0472">Membrane</keyword>
<keyword evidence="1" id="KW-0812">Transmembrane</keyword>